<dbReference type="AlphaFoldDB" id="A0A0K1EEU3"/>
<name>A0A0K1EEU3_CHOCO</name>
<dbReference type="Proteomes" id="UP000067626">
    <property type="component" value="Chromosome"/>
</dbReference>
<sequence>MHFIRKTDHRNVDASDIKALRQELACTARELAAALDIEQDVVLSWERGELFPTKRHVTQMEALRSQGPSAIPRRPKGRRSPQQPPLHLLAEPELWRLVRKLLAHAELRAEAMKLAEQYPDPAEDLPEKGR</sequence>
<keyword evidence="3" id="KW-1185">Reference proteome</keyword>
<accession>A0A0K1EEU3</accession>
<dbReference type="SUPFAM" id="SSF47413">
    <property type="entry name" value="lambda repressor-like DNA-binding domains"/>
    <property type="match status" value="1"/>
</dbReference>
<dbReference type="InterPro" id="IPR010982">
    <property type="entry name" value="Lambda_DNA-bd_dom_sf"/>
</dbReference>
<organism evidence="2 3">
    <name type="scientific">Chondromyces crocatus</name>
    <dbReference type="NCBI Taxonomy" id="52"/>
    <lineage>
        <taxon>Bacteria</taxon>
        <taxon>Pseudomonadati</taxon>
        <taxon>Myxococcota</taxon>
        <taxon>Polyangia</taxon>
        <taxon>Polyangiales</taxon>
        <taxon>Polyangiaceae</taxon>
        <taxon>Chondromyces</taxon>
    </lineage>
</organism>
<dbReference type="Gene3D" id="1.10.260.40">
    <property type="entry name" value="lambda repressor-like DNA-binding domains"/>
    <property type="match status" value="1"/>
</dbReference>
<evidence type="ECO:0000256" key="1">
    <source>
        <dbReference type="SAM" id="MobiDB-lite"/>
    </source>
</evidence>
<evidence type="ECO:0000313" key="3">
    <source>
        <dbReference type="Proteomes" id="UP000067626"/>
    </source>
</evidence>
<protein>
    <submittedName>
        <fullName evidence="2">Transcriptional regulator</fullName>
    </submittedName>
</protein>
<reference evidence="2 3" key="1">
    <citation type="submission" date="2015-07" db="EMBL/GenBank/DDBJ databases">
        <title>Genome analysis of myxobacterium Chondromyces crocatus Cm c5 reveals a high potential for natural compound synthesis and the genetic basis for the loss of fruiting body formation.</title>
        <authorList>
            <person name="Zaburannyi N."/>
            <person name="Bunk B."/>
            <person name="Maier J."/>
            <person name="Overmann J."/>
            <person name="Mueller R."/>
        </authorList>
    </citation>
    <scope>NUCLEOTIDE SEQUENCE [LARGE SCALE GENOMIC DNA]</scope>
    <source>
        <strain evidence="2 3">Cm c5</strain>
    </source>
</reference>
<dbReference type="GO" id="GO:0003677">
    <property type="term" value="F:DNA binding"/>
    <property type="evidence" value="ECO:0007669"/>
    <property type="project" value="InterPro"/>
</dbReference>
<feature type="region of interest" description="Disordered" evidence="1">
    <location>
        <begin position="61"/>
        <end position="86"/>
    </location>
</feature>
<proteinExistence type="predicted"/>
<evidence type="ECO:0000313" key="2">
    <source>
        <dbReference type="EMBL" id="AKT39395.1"/>
    </source>
</evidence>
<dbReference type="KEGG" id="ccro:CMC5_035420"/>
<gene>
    <name evidence="2" type="ORF">CMC5_035420</name>
</gene>
<dbReference type="EMBL" id="CP012159">
    <property type="protein sequence ID" value="AKT39395.1"/>
    <property type="molecule type" value="Genomic_DNA"/>
</dbReference>